<accession>A0A3L6QA11</accession>
<evidence type="ECO:0000313" key="3">
    <source>
        <dbReference type="Proteomes" id="UP000275267"/>
    </source>
</evidence>
<dbReference type="AlphaFoldDB" id="A0A3L6QA11"/>
<feature type="compositionally biased region" description="Polar residues" evidence="1">
    <location>
        <begin position="287"/>
        <end position="308"/>
    </location>
</feature>
<dbReference type="OrthoDB" id="590393at2759"/>
<dbReference type="EMBL" id="PQIB02000013">
    <property type="protein sequence ID" value="RLM75442.1"/>
    <property type="molecule type" value="Genomic_DNA"/>
</dbReference>
<keyword evidence="3" id="KW-1185">Reference proteome</keyword>
<dbReference type="Proteomes" id="UP000275267">
    <property type="component" value="Unassembled WGS sequence"/>
</dbReference>
<dbReference type="PANTHER" id="PTHR36478">
    <property type="entry name" value="OS04G0614237 PROTEIN-RELATED"/>
    <property type="match status" value="1"/>
</dbReference>
<gene>
    <name evidence="2" type="ORF">C2845_PM15G22140</name>
</gene>
<proteinExistence type="predicted"/>
<protein>
    <submittedName>
        <fullName evidence="2">Uncharacterized protein</fullName>
    </submittedName>
</protein>
<reference evidence="3" key="1">
    <citation type="journal article" date="2019" name="Nat. Commun.">
        <title>The genome of broomcorn millet.</title>
        <authorList>
            <person name="Zou C."/>
            <person name="Miki D."/>
            <person name="Li D."/>
            <person name="Tang Q."/>
            <person name="Xiao L."/>
            <person name="Rajput S."/>
            <person name="Deng P."/>
            <person name="Jia W."/>
            <person name="Huang R."/>
            <person name="Zhang M."/>
            <person name="Sun Y."/>
            <person name="Hu J."/>
            <person name="Fu X."/>
            <person name="Schnable P.S."/>
            <person name="Li F."/>
            <person name="Zhang H."/>
            <person name="Feng B."/>
            <person name="Zhu X."/>
            <person name="Liu R."/>
            <person name="Schnable J.C."/>
            <person name="Zhu J.-K."/>
            <person name="Zhang H."/>
        </authorList>
    </citation>
    <scope>NUCLEOTIDE SEQUENCE [LARGE SCALE GENOMIC DNA]</scope>
</reference>
<sequence length="366" mass="40909">MASPGEQDVAEHPDYGCLKLFRRRRLLAFLRLNNLSATFNSLNNETPAFFDVRFLQCLVEGGRWDEAKGYMSRFMPSRDQMGVEARTALRFIALLNILDDLAHGNPAGAQVVQLLDRRLDAHPSAMEADPHCTENIRTIFHVHSHPELRDTLDWGIVRHRAGEMVRDLIRQAPELSHLLRLPRCPVNPYCTIPFGPGLGTRRRRQAKNTGRMPASLLARRFRPKERRSPSESDLGLSRNPMAWVETMIDEALVDGEKEKVEDHPLKYSCGECITVASVAPSPGEKQGITSSNSGTKRVSQQDCDSGSVSDAKRPRTTGEFCQVASLRFQLPGMKSVPGPEKTYAQSCKAPETHVESPVVQVVMKTK</sequence>
<evidence type="ECO:0000256" key="1">
    <source>
        <dbReference type="SAM" id="MobiDB-lite"/>
    </source>
</evidence>
<name>A0A3L6QA11_PANMI</name>
<organism evidence="2 3">
    <name type="scientific">Panicum miliaceum</name>
    <name type="common">Proso millet</name>
    <name type="synonym">Broomcorn millet</name>
    <dbReference type="NCBI Taxonomy" id="4540"/>
    <lineage>
        <taxon>Eukaryota</taxon>
        <taxon>Viridiplantae</taxon>
        <taxon>Streptophyta</taxon>
        <taxon>Embryophyta</taxon>
        <taxon>Tracheophyta</taxon>
        <taxon>Spermatophyta</taxon>
        <taxon>Magnoliopsida</taxon>
        <taxon>Liliopsida</taxon>
        <taxon>Poales</taxon>
        <taxon>Poaceae</taxon>
        <taxon>PACMAD clade</taxon>
        <taxon>Panicoideae</taxon>
        <taxon>Panicodae</taxon>
        <taxon>Paniceae</taxon>
        <taxon>Panicinae</taxon>
        <taxon>Panicum</taxon>
        <taxon>Panicum sect. Panicum</taxon>
    </lineage>
</organism>
<feature type="region of interest" description="Disordered" evidence="1">
    <location>
        <begin position="280"/>
        <end position="314"/>
    </location>
</feature>
<evidence type="ECO:0000313" key="2">
    <source>
        <dbReference type="EMBL" id="RLM75442.1"/>
    </source>
</evidence>
<dbReference type="PANTHER" id="PTHR36478:SF22">
    <property type="entry name" value="OS04G0616900 PROTEIN"/>
    <property type="match status" value="1"/>
</dbReference>
<comment type="caution">
    <text evidence="2">The sequence shown here is derived from an EMBL/GenBank/DDBJ whole genome shotgun (WGS) entry which is preliminary data.</text>
</comment>
<feature type="region of interest" description="Disordered" evidence="1">
    <location>
        <begin position="197"/>
        <end position="236"/>
    </location>
</feature>